<accession>A0A1H5S667</accession>
<dbReference type="Proteomes" id="UP000236735">
    <property type="component" value="Unassembled WGS sequence"/>
</dbReference>
<evidence type="ECO:0000313" key="3">
    <source>
        <dbReference type="Proteomes" id="UP000236735"/>
    </source>
</evidence>
<dbReference type="RefSeq" id="WP_103915056.1">
    <property type="nucleotide sequence ID" value="NZ_FNUV01000001.1"/>
</dbReference>
<sequence>MFNWYNDKTKPNFWGAFSAVSLWIVIGILCIVFLHNCSRPHLRSTNLIDASIIMDVEQRKGVVDWSQIQIDSQNILRLSSQIDSCALLAIRDSLFRVEHRAGRLMTPDELSEKITGYYDKLIDVLIALFAIFTFLSYLVVNRRFKQQYESDKEEIRKNLEINLKEYLKDSSDFRSRVVSSLKSEVDDVLASRDDITTLNNKIEEHGEYIDLLISSIDEIREDIDSNAYIDEEQNDDLDAATAEETE</sequence>
<organism evidence="2 3">
    <name type="scientific">Xylanibacter ruminicola</name>
    <name type="common">Prevotella ruminicola</name>
    <dbReference type="NCBI Taxonomy" id="839"/>
    <lineage>
        <taxon>Bacteria</taxon>
        <taxon>Pseudomonadati</taxon>
        <taxon>Bacteroidota</taxon>
        <taxon>Bacteroidia</taxon>
        <taxon>Bacteroidales</taxon>
        <taxon>Prevotellaceae</taxon>
        <taxon>Xylanibacter</taxon>
    </lineage>
</organism>
<feature type="transmembrane region" description="Helical" evidence="1">
    <location>
        <begin position="121"/>
        <end position="140"/>
    </location>
</feature>
<proteinExistence type="predicted"/>
<keyword evidence="1" id="KW-1133">Transmembrane helix</keyword>
<feature type="transmembrane region" description="Helical" evidence="1">
    <location>
        <begin position="12"/>
        <end position="34"/>
    </location>
</feature>
<keyword evidence="1" id="KW-0812">Transmembrane</keyword>
<name>A0A1H5S667_XYLRU</name>
<keyword evidence="1" id="KW-0472">Membrane</keyword>
<reference evidence="2 3" key="1">
    <citation type="submission" date="2016-10" db="EMBL/GenBank/DDBJ databases">
        <authorList>
            <person name="de Groot N.N."/>
        </authorList>
    </citation>
    <scope>NUCLEOTIDE SEQUENCE [LARGE SCALE GENOMIC DNA]</scope>
    <source>
        <strain evidence="2 3">AR32</strain>
    </source>
</reference>
<evidence type="ECO:0000256" key="1">
    <source>
        <dbReference type="SAM" id="Phobius"/>
    </source>
</evidence>
<dbReference type="AlphaFoldDB" id="A0A1H5S667"/>
<protein>
    <submittedName>
        <fullName evidence="2">Uncharacterized protein</fullName>
    </submittedName>
</protein>
<gene>
    <name evidence="2" type="ORF">SAMN05216354_0501</name>
</gene>
<dbReference type="EMBL" id="FNUV01000001">
    <property type="protein sequence ID" value="SEF45307.1"/>
    <property type="molecule type" value="Genomic_DNA"/>
</dbReference>
<evidence type="ECO:0000313" key="2">
    <source>
        <dbReference type="EMBL" id="SEF45307.1"/>
    </source>
</evidence>